<evidence type="ECO:0000313" key="4">
    <source>
        <dbReference type="Proteomes" id="UP000595224"/>
    </source>
</evidence>
<accession>A0A7T3V5R6</accession>
<feature type="compositionally biased region" description="Basic and acidic residues" evidence="1">
    <location>
        <begin position="27"/>
        <end position="40"/>
    </location>
</feature>
<sequence length="218" mass="24090">MKKLLLTVAFLLAALLSGCVTTKKTVTAHDEQPQKPASKEKKAKVPCINNPEPGGNITLCEDFEDICFWQAAGETDSKNYSIEADVSEEWCSENMRCGMWTFSSVPQNCYASFYSTSIESAVWEEATLAVADIYNTLSEPVSIRIAAKSEETILTEPVILGTGENTNVYFDLSHGLKDEHKNSVPKLCDGSQITEIAFRIENCSRGGTIYIDNIRTVR</sequence>
<feature type="region of interest" description="Disordered" evidence="1">
    <location>
        <begin position="27"/>
        <end position="47"/>
    </location>
</feature>
<evidence type="ECO:0000256" key="2">
    <source>
        <dbReference type="SAM" id="SignalP"/>
    </source>
</evidence>
<dbReference type="AlphaFoldDB" id="A0A7T3V5R6"/>
<dbReference type="EMBL" id="CP064936">
    <property type="protein sequence ID" value="QQA01843.1"/>
    <property type="molecule type" value="Genomic_DNA"/>
</dbReference>
<dbReference type="RefSeq" id="WP_198443373.1">
    <property type="nucleotide sequence ID" value="NZ_CBCSHE010000002.1"/>
</dbReference>
<proteinExistence type="predicted"/>
<evidence type="ECO:0000313" key="3">
    <source>
        <dbReference type="EMBL" id="QQA01843.1"/>
    </source>
</evidence>
<keyword evidence="4" id="KW-1185">Reference proteome</keyword>
<protein>
    <recommendedName>
        <fullName evidence="5">Lipoprotein</fullName>
    </recommendedName>
</protein>
<evidence type="ECO:0008006" key="5">
    <source>
        <dbReference type="Google" id="ProtNLM"/>
    </source>
</evidence>
<reference evidence="3 4" key="1">
    <citation type="submission" date="2020-11" db="EMBL/GenBank/DDBJ databases">
        <title>Treponema Peruensis nv. sp., first commensal Treponema isolated from human feces.</title>
        <authorList>
            <person name="Belkhou C."/>
            <person name="Raes J."/>
        </authorList>
    </citation>
    <scope>NUCLEOTIDE SEQUENCE [LARGE SCALE GENOMIC DNA]</scope>
    <source>
        <strain evidence="3 4">RCC2812</strain>
    </source>
</reference>
<feature type="signal peptide" evidence="2">
    <location>
        <begin position="1"/>
        <end position="22"/>
    </location>
</feature>
<gene>
    <name evidence="3" type="ORF">IWA51_04345</name>
</gene>
<feature type="chain" id="PRO_5033057534" description="Lipoprotein" evidence="2">
    <location>
        <begin position="23"/>
        <end position="218"/>
    </location>
</feature>
<name>A0A7T3V5R6_9SPIR</name>
<dbReference type="Gene3D" id="2.60.120.430">
    <property type="entry name" value="Galactose-binding lectin"/>
    <property type="match status" value="1"/>
</dbReference>
<dbReference type="PROSITE" id="PS51257">
    <property type="entry name" value="PROKAR_LIPOPROTEIN"/>
    <property type="match status" value="1"/>
</dbReference>
<keyword evidence="2" id="KW-0732">Signal</keyword>
<dbReference type="Proteomes" id="UP000595224">
    <property type="component" value="Chromosome"/>
</dbReference>
<organism evidence="3 4">
    <name type="scientific">Treponema peruense</name>
    <dbReference type="NCBI Taxonomy" id="2787628"/>
    <lineage>
        <taxon>Bacteria</taxon>
        <taxon>Pseudomonadati</taxon>
        <taxon>Spirochaetota</taxon>
        <taxon>Spirochaetia</taxon>
        <taxon>Spirochaetales</taxon>
        <taxon>Treponemataceae</taxon>
        <taxon>Treponema</taxon>
    </lineage>
</organism>
<evidence type="ECO:0000256" key="1">
    <source>
        <dbReference type="SAM" id="MobiDB-lite"/>
    </source>
</evidence>
<dbReference type="KEGG" id="tper:IWA51_04345"/>